<dbReference type="Proteomes" id="UP001458415">
    <property type="component" value="Unassembled WGS sequence"/>
</dbReference>
<keyword evidence="1 4" id="KW-0732">Signal</keyword>
<gene>
    <name evidence="5" type="ORF">ABT317_39880</name>
</gene>
<keyword evidence="3" id="KW-0325">Glycoprotein</keyword>
<feature type="non-terminal residue" evidence="5">
    <location>
        <position position="327"/>
    </location>
</feature>
<dbReference type="Gene3D" id="2.130.10.130">
    <property type="entry name" value="Integrin alpha, N-terminal"/>
    <property type="match status" value="3"/>
</dbReference>
<dbReference type="SMART" id="SM00191">
    <property type="entry name" value="Int_alpha"/>
    <property type="match status" value="3"/>
</dbReference>
<dbReference type="InterPro" id="IPR028994">
    <property type="entry name" value="Integrin_alpha_N"/>
</dbReference>
<feature type="signal peptide" evidence="4">
    <location>
        <begin position="1"/>
        <end position="31"/>
    </location>
</feature>
<evidence type="ECO:0000313" key="5">
    <source>
        <dbReference type="EMBL" id="MER6982961.1"/>
    </source>
</evidence>
<dbReference type="Pfam" id="PF13517">
    <property type="entry name" value="FG-GAP_3"/>
    <property type="match status" value="1"/>
</dbReference>
<sequence>MRKRISSVLAVAATGALAVGALGVLPQPASAAGSGLLGDFNGDGYRDLAIGSGGGAGRVTVIYGSAKGLPGGKRVTIDQNSPGVPGSNETGDKFGAALAVGDMDHDGYSDLVVGVPGEKIGTSEFPQGDLVVLWGGRGGLTGGTTLTGGLKSGTPYGPAAQEVHTGDFNHDGRTDLAFTVTGRLRVVLGPITRAAGTGAVSTVSPGSSVWIDHFTVGDFDGDGRSDVVYAATVPPEIDSDPDDLRLHYLHSTSRGLVDAGTLPITYAAGNRVPLATGDIDHDGRADLALSAGKGVSIFYGEAGGPLGATRKPVAINEATPGVAGDND</sequence>
<keyword evidence="2" id="KW-0677">Repeat</keyword>
<dbReference type="PANTHER" id="PTHR46580:SF4">
    <property type="entry name" value="ATP_GTP-BINDING PROTEIN"/>
    <property type="match status" value="1"/>
</dbReference>
<dbReference type="SUPFAM" id="SSF69318">
    <property type="entry name" value="Integrin alpha N-terminal domain"/>
    <property type="match status" value="1"/>
</dbReference>
<evidence type="ECO:0000313" key="6">
    <source>
        <dbReference type="Proteomes" id="UP001458415"/>
    </source>
</evidence>
<organism evidence="5 6">
    <name type="scientific">Streptomyces carpinensis</name>
    <dbReference type="NCBI Taxonomy" id="66369"/>
    <lineage>
        <taxon>Bacteria</taxon>
        <taxon>Bacillati</taxon>
        <taxon>Actinomycetota</taxon>
        <taxon>Actinomycetes</taxon>
        <taxon>Kitasatosporales</taxon>
        <taxon>Streptomycetaceae</taxon>
        <taxon>Streptomyces</taxon>
    </lineage>
</organism>
<proteinExistence type="predicted"/>
<evidence type="ECO:0000256" key="2">
    <source>
        <dbReference type="ARBA" id="ARBA00022737"/>
    </source>
</evidence>
<evidence type="ECO:0000256" key="1">
    <source>
        <dbReference type="ARBA" id="ARBA00022729"/>
    </source>
</evidence>
<dbReference type="Pfam" id="PF01839">
    <property type="entry name" value="FG-GAP"/>
    <property type="match status" value="2"/>
</dbReference>
<name>A0ABV1WFI4_9ACTN</name>
<evidence type="ECO:0000256" key="3">
    <source>
        <dbReference type="ARBA" id="ARBA00023180"/>
    </source>
</evidence>
<feature type="chain" id="PRO_5045256538" evidence="4">
    <location>
        <begin position="32"/>
        <end position="327"/>
    </location>
</feature>
<protein>
    <submittedName>
        <fullName evidence="5">FG-GAP-like repeat-containing protein</fullName>
    </submittedName>
</protein>
<evidence type="ECO:0000256" key="4">
    <source>
        <dbReference type="SAM" id="SignalP"/>
    </source>
</evidence>
<dbReference type="InterPro" id="IPR013517">
    <property type="entry name" value="FG-GAP"/>
</dbReference>
<comment type="caution">
    <text evidence="5">The sequence shown here is derived from an EMBL/GenBank/DDBJ whole genome shotgun (WGS) entry which is preliminary data.</text>
</comment>
<dbReference type="InterPro" id="IPR013519">
    <property type="entry name" value="Int_alpha_beta-p"/>
</dbReference>
<dbReference type="EMBL" id="JBEPCU010001201">
    <property type="protein sequence ID" value="MER6982961.1"/>
    <property type="molecule type" value="Genomic_DNA"/>
</dbReference>
<dbReference type="PROSITE" id="PS51470">
    <property type="entry name" value="FG_GAP"/>
    <property type="match status" value="1"/>
</dbReference>
<accession>A0ABV1WFI4</accession>
<keyword evidence="6" id="KW-1185">Reference proteome</keyword>
<reference evidence="5 6" key="1">
    <citation type="submission" date="2024-06" db="EMBL/GenBank/DDBJ databases">
        <title>The Natural Products Discovery Center: Release of the First 8490 Sequenced Strains for Exploring Actinobacteria Biosynthetic Diversity.</title>
        <authorList>
            <person name="Kalkreuter E."/>
            <person name="Kautsar S.A."/>
            <person name="Yang D."/>
            <person name="Bader C.D."/>
            <person name="Teijaro C.N."/>
            <person name="Fluegel L."/>
            <person name="Davis C.M."/>
            <person name="Simpson J.R."/>
            <person name="Lauterbach L."/>
            <person name="Steele A.D."/>
            <person name="Gui C."/>
            <person name="Meng S."/>
            <person name="Li G."/>
            <person name="Viehrig K."/>
            <person name="Ye F."/>
            <person name="Su P."/>
            <person name="Kiefer A.F."/>
            <person name="Nichols A."/>
            <person name="Cepeda A.J."/>
            <person name="Yan W."/>
            <person name="Fan B."/>
            <person name="Jiang Y."/>
            <person name="Adhikari A."/>
            <person name="Zheng C.-J."/>
            <person name="Schuster L."/>
            <person name="Cowan T.M."/>
            <person name="Smanski M.J."/>
            <person name="Chevrette M.G."/>
            <person name="De Carvalho L.P.S."/>
            <person name="Shen B."/>
        </authorList>
    </citation>
    <scope>NUCLEOTIDE SEQUENCE [LARGE SCALE GENOMIC DNA]</scope>
    <source>
        <strain evidence="5 6">NPDC000634</strain>
    </source>
</reference>
<dbReference type="PANTHER" id="PTHR46580">
    <property type="entry name" value="SENSOR KINASE-RELATED"/>
    <property type="match status" value="1"/>
</dbReference>